<dbReference type="AlphaFoldDB" id="A0A4P6YBN5"/>
<dbReference type="KEGG" id="fnk:E1750_12680"/>
<organism evidence="1 2">
    <name type="scientific">Flavobacterium nackdongense</name>
    <dbReference type="NCBI Taxonomy" id="2547394"/>
    <lineage>
        <taxon>Bacteria</taxon>
        <taxon>Pseudomonadati</taxon>
        <taxon>Bacteroidota</taxon>
        <taxon>Flavobacteriia</taxon>
        <taxon>Flavobacteriales</taxon>
        <taxon>Flavobacteriaceae</taxon>
        <taxon>Flavobacterium</taxon>
    </lineage>
</organism>
<dbReference type="RefSeq" id="WP_133277134.1">
    <property type="nucleotide sequence ID" value="NZ_CP037933.1"/>
</dbReference>
<accession>A0A4P6YBN5</accession>
<dbReference type="Proteomes" id="UP000291124">
    <property type="component" value="Chromosome"/>
</dbReference>
<name>A0A4P6YBN5_9FLAO</name>
<proteinExistence type="predicted"/>
<reference evidence="2" key="1">
    <citation type="submission" date="2019-03" db="EMBL/GenBank/DDBJ databases">
        <title>Flavobacterium sp.</title>
        <authorList>
            <person name="Kim H."/>
        </authorList>
    </citation>
    <scope>NUCLEOTIDE SEQUENCE [LARGE SCALE GENOMIC DNA]</scope>
    <source>
        <strain evidence="2">GS13</strain>
    </source>
</reference>
<gene>
    <name evidence="1" type="ORF">E1750_12680</name>
</gene>
<sequence>MMKITQTILLLLTVTITVFAQAPEKMSYQAVIRSQDNKLVKSSPIGLQIIIRQGTASGTSVYQESHVATTNANGLVSLEIGTGTIQSGNFSTIAWENGPYFIEVQADVAGGTTYSMSGTTQLLSVPYALHAKSAERLAGSNGNIVYQPTIIPFTADRDIQISDINNTIACTNSASLTLTADFAAMKIGDIINLEAHNGAVLTILTHGGTTINYKRSGVATFTSVLENVKFGILRKSGDNDYIISGQ</sequence>
<dbReference type="OrthoDB" id="9765957at2"/>
<keyword evidence="2" id="KW-1185">Reference proteome</keyword>
<protein>
    <submittedName>
        <fullName evidence="1">Uncharacterized protein</fullName>
    </submittedName>
</protein>
<dbReference type="EMBL" id="CP037933">
    <property type="protein sequence ID" value="QBN19618.1"/>
    <property type="molecule type" value="Genomic_DNA"/>
</dbReference>
<evidence type="ECO:0000313" key="1">
    <source>
        <dbReference type="EMBL" id="QBN19618.1"/>
    </source>
</evidence>
<evidence type="ECO:0000313" key="2">
    <source>
        <dbReference type="Proteomes" id="UP000291124"/>
    </source>
</evidence>